<dbReference type="InterPro" id="IPR036890">
    <property type="entry name" value="HATPase_C_sf"/>
</dbReference>
<dbReference type="SMART" id="SM00387">
    <property type="entry name" value="HATPase_c"/>
    <property type="match status" value="1"/>
</dbReference>
<dbReference type="SUPFAM" id="SSF47384">
    <property type="entry name" value="Homodimeric domain of signal transducing histidine kinase"/>
    <property type="match status" value="1"/>
</dbReference>
<evidence type="ECO:0000256" key="10">
    <source>
        <dbReference type="ARBA" id="ARBA00022777"/>
    </source>
</evidence>
<dbReference type="PROSITE" id="PS50894">
    <property type="entry name" value="HPT"/>
    <property type="match status" value="1"/>
</dbReference>
<reference evidence="23" key="1">
    <citation type="journal article" date="2016" name="Genome Announc.">
        <title>Complete genome sequence of Alkaliphilus metalliredigens strain QYMF, an alkaliphilic and metal-reducing bacterium isolated from borax-contaminated leachate ponds.</title>
        <authorList>
            <person name="Hwang C."/>
            <person name="Copeland A."/>
            <person name="Lucas S."/>
            <person name="Lapidus A."/>
            <person name="Barry K."/>
            <person name="Detter J.C."/>
            <person name="Glavina Del Rio T."/>
            <person name="Hammon N."/>
            <person name="Israni S."/>
            <person name="Dalin E."/>
            <person name="Tice H."/>
            <person name="Pitluck S."/>
            <person name="Chertkov O."/>
            <person name="Brettin T."/>
            <person name="Bruce D."/>
            <person name="Han C."/>
            <person name="Schmutz J."/>
            <person name="Larimer F."/>
            <person name="Land M.L."/>
            <person name="Hauser L."/>
            <person name="Kyrpides N."/>
            <person name="Mikhailova N."/>
            <person name="Ye Q."/>
            <person name="Zhou J."/>
            <person name="Richardson P."/>
            <person name="Fields M.W."/>
        </authorList>
    </citation>
    <scope>NUCLEOTIDE SEQUENCE [LARGE SCALE GENOMIC DNA]</scope>
    <source>
        <strain evidence="23">QYMF</strain>
    </source>
</reference>
<dbReference type="PANTHER" id="PTHR45339">
    <property type="entry name" value="HYBRID SIGNAL TRANSDUCTION HISTIDINE KINASE J"/>
    <property type="match status" value="1"/>
</dbReference>
<evidence type="ECO:0000256" key="2">
    <source>
        <dbReference type="ARBA" id="ARBA00004651"/>
    </source>
</evidence>
<evidence type="ECO:0000256" key="17">
    <source>
        <dbReference type="PROSITE-ProRule" id="PRU00110"/>
    </source>
</evidence>
<dbReference type="Pfam" id="PF00512">
    <property type="entry name" value="HisKA"/>
    <property type="match status" value="1"/>
</dbReference>
<feature type="modified residue" description="4-aspartylphosphate" evidence="18">
    <location>
        <position position="334"/>
    </location>
</feature>
<dbReference type="EMBL" id="CP000724">
    <property type="protein sequence ID" value="ABR47230.1"/>
    <property type="molecule type" value="Genomic_DNA"/>
</dbReference>
<comment type="function">
    <text evidence="15">May play the central regulatory role in sporulation. It may be an element of the effector pathway responsible for the activation of sporulation genes in response to nutritional stress. Spo0A may act in concert with spo0H (a sigma factor) to control the expression of some genes that are critical to the sporulation process.</text>
</comment>
<dbReference type="Gene3D" id="1.20.120.160">
    <property type="entry name" value="HPT domain"/>
    <property type="match status" value="1"/>
</dbReference>
<dbReference type="PRINTS" id="PR00344">
    <property type="entry name" value="BCTRLSENSOR"/>
</dbReference>
<dbReference type="GO" id="GO:0005886">
    <property type="term" value="C:plasma membrane"/>
    <property type="evidence" value="ECO:0007669"/>
    <property type="project" value="UniProtKB-SubCell"/>
</dbReference>
<protein>
    <recommendedName>
        <fullName evidence="16">Circadian input-output histidine kinase CikA</fullName>
        <ecNumber evidence="4">2.7.13.3</ecNumber>
    </recommendedName>
    <alternativeName>
        <fullName evidence="5">Stage 0 sporulation protein A homolog</fullName>
    </alternativeName>
</protein>
<evidence type="ECO:0000256" key="6">
    <source>
        <dbReference type="ARBA" id="ARBA00022475"/>
    </source>
</evidence>
<dbReference type="eggNOG" id="COG0784">
    <property type="taxonomic scope" value="Bacteria"/>
</dbReference>
<dbReference type="InterPro" id="IPR001789">
    <property type="entry name" value="Sig_transdc_resp-reg_receiver"/>
</dbReference>
<dbReference type="eggNOG" id="COG2205">
    <property type="taxonomic scope" value="Bacteria"/>
</dbReference>
<dbReference type="eggNOG" id="COG2198">
    <property type="taxonomic scope" value="Bacteria"/>
</dbReference>
<feature type="domain" description="HPt" evidence="21">
    <location>
        <begin position="442"/>
        <end position="541"/>
    </location>
</feature>
<dbReference type="OrthoDB" id="9790669at2"/>
<evidence type="ECO:0000313" key="23">
    <source>
        <dbReference type="Proteomes" id="UP000001572"/>
    </source>
</evidence>
<evidence type="ECO:0000259" key="19">
    <source>
        <dbReference type="PROSITE" id="PS50109"/>
    </source>
</evidence>
<feature type="domain" description="Response regulatory" evidence="20">
    <location>
        <begin position="285"/>
        <end position="403"/>
    </location>
</feature>
<keyword evidence="11" id="KW-0067">ATP-binding</keyword>
<keyword evidence="6" id="KW-1003">Cell membrane</keyword>
<dbReference type="InterPro" id="IPR004358">
    <property type="entry name" value="Sig_transdc_His_kin-like_C"/>
</dbReference>
<dbReference type="InterPro" id="IPR005467">
    <property type="entry name" value="His_kinase_dom"/>
</dbReference>
<dbReference type="CDD" id="cd16922">
    <property type="entry name" value="HATPase_EvgS-ArcB-TorS-like"/>
    <property type="match status" value="1"/>
</dbReference>
<dbReference type="InterPro" id="IPR003661">
    <property type="entry name" value="HisK_dim/P_dom"/>
</dbReference>
<gene>
    <name evidence="22" type="ordered locus">Amet_1013</name>
</gene>
<keyword evidence="7 18" id="KW-0597">Phosphoprotein</keyword>
<evidence type="ECO:0000256" key="9">
    <source>
        <dbReference type="ARBA" id="ARBA00022741"/>
    </source>
</evidence>
<evidence type="ECO:0000256" key="18">
    <source>
        <dbReference type="PROSITE-ProRule" id="PRU00169"/>
    </source>
</evidence>
<dbReference type="InterPro" id="IPR008207">
    <property type="entry name" value="Sig_transdc_His_kin_Hpt_dom"/>
</dbReference>
<dbReference type="SMART" id="SM00448">
    <property type="entry name" value="REC"/>
    <property type="match status" value="1"/>
</dbReference>
<dbReference type="HOGENOM" id="CLU_000445_114_15_9"/>
<dbReference type="Pfam" id="PF02518">
    <property type="entry name" value="HATPase_c"/>
    <property type="match status" value="1"/>
</dbReference>
<keyword evidence="8" id="KW-0812">Transmembrane</keyword>
<dbReference type="SUPFAM" id="SSF47226">
    <property type="entry name" value="Histidine-containing phosphotransfer domain, HPT domain"/>
    <property type="match status" value="1"/>
</dbReference>
<dbReference type="KEGG" id="amt:Amet_1013"/>
<proteinExistence type="inferred from homology"/>
<dbReference type="Pfam" id="PF00072">
    <property type="entry name" value="Response_reg"/>
    <property type="match status" value="1"/>
</dbReference>
<organism evidence="22 23">
    <name type="scientific">Alkaliphilus metalliredigens (strain QYMF)</name>
    <dbReference type="NCBI Taxonomy" id="293826"/>
    <lineage>
        <taxon>Bacteria</taxon>
        <taxon>Bacillati</taxon>
        <taxon>Bacillota</taxon>
        <taxon>Clostridia</taxon>
        <taxon>Peptostreptococcales</taxon>
        <taxon>Natronincolaceae</taxon>
        <taxon>Alkaliphilus</taxon>
    </lineage>
</organism>
<dbReference type="GO" id="GO:0000155">
    <property type="term" value="F:phosphorelay sensor kinase activity"/>
    <property type="evidence" value="ECO:0007669"/>
    <property type="project" value="InterPro"/>
</dbReference>
<evidence type="ECO:0000256" key="11">
    <source>
        <dbReference type="ARBA" id="ARBA00022840"/>
    </source>
</evidence>
<accession>A6TM12</accession>
<evidence type="ECO:0000259" key="20">
    <source>
        <dbReference type="PROSITE" id="PS50110"/>
    </source>
</evidence>
<dbReference type="CDD" id="cd00082">
    <property type="entry name" value="HisKA"/>
    <property type="match status" value="1"/>
</dbReference>
<dbReference type="RefSeq" id="WP_012062272.1">
    <property type="nucleotide sequence ID" value="NC_009633.1"/>
</dbReference>
<evidence type="ECO:0000256" key="13">
    <source>
        <dbReference type="ARBA" id="ARBA00023012"/>
    </source>
</evidence>
<evidence type="ECO:0000313" key="22">
    <source>
        <dbReference type="EMBL" id="ABR47230.1"/>
    </source>
</evidence>
<evidence type="ECO:0000256" key="5">
    <source>
        <dbReference type="ARBA" id="ARBA00018672"/>
    </source>
</evidence>
<evidence type="ECO:0000256" key="4">
    <source>
        <dbReference type="ARBA" id="ARBA00012438"/>
    </source>
</evidence>
<evidence type="ECO:0000256" key="15">
    <source>
        <dbReference type="ARBA" id="ARBA00024867"/>
    </source>
</evidence>
<dbReference type="PROSITE" id="PS50110">
    <property type="entry name" value="RESPONSE_REGULATORY"/>
    <property type="match status" value="1"/>
</dbReference>
<evidence type="ECO:0000256" key="8">
    <source>
        <dbReference type="ARBA" id="ARBA00022692"/>
    </source>
</evidence>
<keyword evidence="12" id="KW-1133">Transmembrane helix</keyword>
<dbReference type="InterPro" id="IPR003594">
    <property type="entry name" value="HATPase_dom"/>
</dbReference>
<name>A6TM12_ALKMQ</name>
<keyword evidence="22" id="KW-0808">Transferase</keyword>
<dbReference type="GO" id="GO:0005524">
    <property type="term" value="F:ATP binding"/>
    <property type="evidence" value="ECO:0007669"/>
    <property type="project" value="UniProtKB-KW"/>
</dbReference>
<dbReference type="SUPFAM" id="SSF52172">
    <property type="entry name" value="CheY-like"/>
    <property type="match status" value="1"/>
</dbReference>
<feature type="domain" description="Histidine kinase" evidence="19">
    <location>
        <begin position="30"/>
        <end position="249"/>
    </location>
</feature>
<dbReference type="FunFam" id="3.30.565.10:FF:000010">
    <property type="entry name" value="Sensor histidine kinase RcsC"/>
    <property type="match status" value="1"/>
</dbReference>
<dbReference type="Gene3D" id="3.30.565.10">
    <property type="entry name" value="Histidine kinase-like ATPase, C-terminal domain"/>
    <property type="match status" value="1"/>
</dbReference>
<keyword evidence="9" id="KW-0547">Nucleotide-binding</keyword>
<sequence length="542" mass="61916">MNKTRKEKCSEKDEVYLERARSNESEFVRSIIHEIRTPLNSIIGMAELMSITDLTLEQQNYIETIQLSGQILINTVNDFLELSKMEFKGLTIDDEVFELNELIEDVLKIMDEKIKKKKLRLNKKVDLLSEFHVKGDKLRVQQILLNLISNAVKFTEEGKIEVICEIAHEREEIVEIQFEVIDTGGGIAPESIDIIFDPFTQINRTESHEGTGLGLSICKKLVELMGGEIGVESQLRNGTRFWVRIPLKKAVNVLKEKEKLDYNFLNKNSQILKQEQVDSKKRIPTILVAEDDLLNQKIISAQLKVLGYDFEIVSDGGEVLRALGKNHYDLILMDYHMVGINGLKTTEMIRKMEEKTQRHTMIIALTASAIAEAKQEGTKRGMDDYLSKPINLNELSEKLNKHLRRAQDIHIKTAKDSAAFSPEEPQYDAIDVRLLKEILEDNNDLLYEIIKEYLAEAKEKIKLLTTYIASENKQNIRYIAHNLKSSSGYMGAEKLCGLAKEMEFIANKETNSIMEMNVKLEEIKSEFLVVSGQLEGLLHGKT</sequence>
<dbReference type="InterPro" id="IPR036641">
    <property type="entry name" value="HPT_dom_sf"/>
</dbReference>
<comment type="similarity">
    <text evidence="3">In the N-terminal section; belongs to the phytochrome family.</text>
</comment>
<dbReference type="InterPro" id="IPR036097">
    <property type="entry name" value="HisK_dim/P_sf"/>
</dbReference>
<dbReference type="Gene3D" id="1.10.287.130">
    <property type="match status" value="1"/>
</dbReference>
<evidence type="ECO:0000256" key="14">
    <source>
        <dbReference type="ARBA" id="ARBA00023136"/>
    </source>
</evidence>
<evidence type="ECO:0000256" key="12">
    <source>
        <dbReference type="ARBA" id="ARBA00022989"/>
    </source>
</evidence>
<evidence type="ECO:0000256" key="7">
    <source>
        <dbReference type="ARBA" id="ARBA00022553"/>
    </source>
</evidence>
<keyword evidence="10 22" id="KW-0418">Kinase</keyword>
<dbReference type="SMART" id="SM00388">
    <property type="entry name" value="HisKA"/>
    <property type="match status" value="1"/>
</dbReference>
<dbReference type="CDD" id="cd17546">
    <property type="entry name" value="REC_hyHK_CKI1_RcsC-like"/>
    <property type="match status" value="1"/>
</dbReference>
<dbReference type="Pfam" id="PF01627">
    <property type="entry name" value="Hpt"/>
    <property type="match status" value="1"/>
</dbReference>
<dbReference type="STRING" id="293826.Amet_1013"/>
<keyword evidence="13" id="KW-0902">Two-component regulatory system</keyword>
<evidence type="ECO:0000259" key="21">
    <source>
        <dbReference type="PROSITE" id="PS50894"/>
    </source>
</evidence>
<dbReference type="PROSITE" id="PS50109">
    <property type="entry name" value="HIS_KIN"/>
    <property type="match status" value="1"/>
</dbReference>
<comment type="catalytic activity">
    <reaction evidence="1">
        <text>ATP + protein L-histidine = ADP + protein N-phospho-L-histidine.</text>
        <dbReference type="EC" id="2.7.13.3"/>
    </reaction>
</comment>
<dbReference type="AlphaFoldDB" id="A6TM12"/>
<dbReference type="Proteomes" id="UP000001572">
    <property type="component" value="Chromosome"/>
</dbReference>
<dbReference type="PANTHER" id="PTHR45339:SF1">
    <property type="entry name" value="HYBRID SIGNAL TRANSDUCTION HISTIDINE KINASE J"/>
    <property type="match status" value="1"/>
</dbReference>
<dbReference type="EC" id="2.7.13.3" evidence="4"/>
<feature type="modified residue" description="Phosphohistidine" evidence="17">
    <location>
        <position position="481"/>
    </location>
</feature>
<dbReference type="InterPro" id="IPR011006">
    <property type="entry name" value="CheY-like_superfamily"/>
</dbReference>
<dbReference type="Gene3D" id="3.40.50.2300">
    <property type="match status" value="1"/>
</dbReference>
<evidence type="ECO:0000256" key="3">
    <source>
        <dbReference type="ARBA" id="ARBA00006402"/>
    </source>
</evidence>
<dbReference type="SUPFAM" id="SSF55874">
    <property type="entry name" value="ATPase domain of HSP90 chaperone/DNA topoisomerase II/histidine kinase"/>
    <property type="match status" value="1"/>
</dbReference>
<evidence type="ECO:0000256" key="16">
    <source>
        <dbReference type="ARBA" id="ARBA00074306"/>
    </source>
</evidence>
<keyword evidence="14" id="KW-0472">Membrane</keyword>
<evidence type="ECO:0000256" key="1">
    <source>
        <dbReference type="ARBA" id="ARBA00000085"/>
    </source>
</evidence>
<keyword evidence="23" id="KW-1185">Reference proteome</keyword>
<comment type="subcellular location">
    <subcellularLocation>
        <location evidence="2">Cell membrane</location>
        <topology evidence="2">Multi-pass membrane protein</topology>
    </subcellularLocation>
</comment>